<dbReference type="PANTHER" id="PTHR15020:SF11">
    <property type="entry name" value="OS06G0360300 PROTEIN"/>
    <property type="match status" value="1"/>
</dbReference>
<dbReference type="InterPro" id="IPR036291">
    <property type="entry name" value="NAD(P)-bd_dom_sf"/>
</dbReference>
<keyword evidence="4" id="KW-0732">Signal</keyword>
<evidence type="ECO:0000256" key="1">
    <source>
        <dbReference type="SAM" id="Coils"/>
    </source>
</evidence>
<dbReference type="EMBL" id="JABMIG020000098">
    <property type="protein sequence ID" value="KAL3792787.1"/>
    <property type="molecule type" value="Genomic_DNA"/>
</dbReference>
<dbReference type="Proteomes" id="UP001516023">
    <property type="component" value="Unassembled WGS sequence"/>
</dbReference>
<comment type="caution">
    <text evidence="5">The sequence shown here is derived from an EMBL/GenBank/DDBJ whole genome shotgun (WGS) entry which is preliminary data.</text>
</comment>
<reference evidence="5 6" key="1">
    <citation type="journal article" date="2020" name="G3 (Bethesda)">
        <title>Improved Reference Genome for Cyclotella cryptica CCMP332, a Model for Cell Wall Morphogenesis, Salinity Adaptation, and Lipid Production in Diatoms (Bacillariophyta).</title>
        <authorList>
            <person name="Roberts W.R."/>
            <person name="Downey K.M."/>
            <person name="Ruck E.C."/>
            <person name="Traller J.C."/>
            <person name="Alverson A.J."/>
        </authorList>
    </citation>
    <scope>NUCLEOTIDE SEQUENCE [LARGE SCALE GENOMIC DNA]</scope>
    <source>
        <strain evidence="5 6">CCMP332</strain>
    </source>
</reference>
<dbReference type="AlphaFoldDB" id="A0ABD3PYE4"/>
<evidence type="ECO:0000256" key="4">
    <source>
        <dbReference type="SAM" id="SignalP"/>
    </source>
</evidence>
<evidence type="ECO:0000313" key="5">
    <source>
        <dbReference type="EMBL" id="KAL3792787.1"/>
    </source>
</evidence>
<feature type="compositionally biased region" description="Basic residues" evidence="2">
    <location>
        <begin position="71"/>
        <end position="83"/>
    </location>
</feature>
<keyword evidence="3" id="KW-0472">Membrane</keyword>
<feature type="compositionally biased region" description="Low complexity" evidence="2">
    <location>
        <begin position="85"/>
        <end position="103"/>
    </location>
</feature>
<sequence>MNSATKWMALLALSLPLVACLALSPRPSSSITPNTSCHLDHRRTSKGISSHYCSLRASSSSLDPQGEPSKKKQPLPKPLRRQRSLLEPSTPTPQTLLEPLPTSNTPKRHKVVVFGATGRIGRRVLQTLLRSNVDVDVVAFVRNYEKLHRVLYNDDEEGDYVLEGILQRNNDNKGPKLRVVIGDLVWNDTMYSTPTSPHDDNSTSTNTMQEYHQQALTEAIAGSTALISCVGSYRPTNFWMDYLRVPFVRVWRRDVSRWCEDRNHPYYVHYWTTRRILEEAEREQRRREAYMELERERVRLEERQLEKKKKRTMRHEERGLESSIAEEFRRKRQTLGKVDSYSNSVLFADLMAENNSTMPLKSAAMTDRIKFIRISDVNVGRNPWRLGNVLVNVFRSLVLRYEDMGEKLMKTSDLVDTIVVRVGDITGEERNTNNTSLQLSINGVVPTPSVVGRDDVAELAVVTALTQIHDPKYSDENKQHTNSSDVHSEAILPPPKHFTWAVRWAGQHLNPPQGLRPDGSSSAAMCFVKAMQAEMVRARQKKIEKMKRDKLKLYHGGQQLIRLRKWLRAPWRIKPYALSSAMAVYLTLLTMTWVMIGPQLVEVAKRLNRINFPHIVTKMLS</sequence>
<feature type="coiled-coil region" evidence="1">
    <location>
        <begin position="283"/>
        <end position="318"/>
    </location>
</feature>
<dbReference type="PANTHER" id="PTHR15020">
    <property type="entry name" value="FLAVIN REDUCTASE-RELATED"/>
    <property type="match status" value="1"/>
</dbReference>
<keyword evidence="3" id="KW-0812">Transmembrane</keyword>
<keyword evidence="6" id="KW-1185">Reference proteome</keyword>
<evidence type="ECO:0008006" key="7">
    <source>
        <dbReference type="Google" id="ProtNLM"/>
    </source>
</evidence>
<evidence type="ECO:0000313" key="6">
    <source>
        <dbReference type="Proteomes" id="UP001516023"/>
    </source>
</evidence>
<evidence type="ECO:0000256" key="2">
    <source>
        <dbReference type="SAM" id="MobiDB-lite"/>
    </source>
</evidence>
<proteinExistence type="predicted"/>
<feature type="region of interest" description="Disordered" evidence="2">
    <location>
        <begin position="57"/>
        <end position="104"/>
    </location>
</feature>
<feature type="signal peptide" evidence="4">
    <location>
        <begin position="1"/>
        <end position="22"/>
    </location>
</feature>
<name>A0ABD3PYE4_9STRA</name>
<feature type="transmembrane region" description="Helical" evidence="3">
    <location>
        <begin position="576"/>
        <end position="596"/>
    </location>
</feature>
<feature type="chain" id="PRO_5044825680" description="NAD(P)-binding domain-containing protein" evidence="4">
    <location>
        <begin position="23"/>
        <end position="621"/>
    </location>
</feature>
<evidence type="ECO:0000256" key="3">
    <source>
        <dbReference type="SAM" id="Phobius"/>
    </source>
</evidence>
<dbReference type="Gene3D" id="3.40.50.720">
    <property type="entry name" value="NAD(P)-binding Rossmann-like Domain"/>
    <property type="match status" value="1"/>
</dbReference>
<dbReference type="SUPFAM" id="SSF51735">
    <property type="entry name" value="NAD(P)-binding Rossmann-fold domains"/>
    <property type="match status" value="1"/>
</dbReference>
<keyword evidence="1" id="KW-0175">Coiled coil</keyword>
<keyword evidence="3" id="KW-1133">Transmembrane helix</keyword>
<protein>
    <recommendedName>
        <fullName evidence="7">NAD(P)-binding domain-containing protein</fullName>
    </recommendedName>
</protein>
<gene>
    <name evidence="5" type="ORF">HJC23_002594</name>
</gene>
<accession>A0ABD3PYE4</accession>
<organism evidence="5 6">
    <name type="scientific">Cyclotella cryptica</name>
    <dbReference type="NCBI Taxonomy" id="29204"/>
    <lineage>
        <taxon>Eukaryota</taxon>
        <taxon>Sar</taxon>
        <taxon>Stramenopiles</taxon>
        <taxon>Ochrophyta</taxon>
        <taxon>Bacillariophyta</taxon>
        <taxon>Coscinodiscophyceae</taxon>
        <taxon>Thalassiosirophycidae</taxon>
        <taxon>Stephanodiscales</taxon>
        <taxon>Stephanodiscaceae</taxon>
        <taxon>Cyclotella</taxon>
    </lineage>
</organism>